<dbReference type="NCBIfam" id="TIGR02521">
    <property type="entry name" value="type_IV_pilW"/>
    <property type="match status" value="1"/>
</dbReference>
<dbReference type="EMBL" id="MLHG01000013">
    <property type="protein sequence ID" value="OOF41099.1"/>
    <property type="molecule type" value="Genomic_DNA"/>
</dbReference>
<dbReference type="PROSITE" id="PS51257">
    <property type="entry name" value="PROKAR_LIPOPROTEIN"/>
    <property type="match status" value="1"/>
</dbReference>
<dbReference type="InterPro" id="IPR019734">
    <property type="entry name" value="TPR_rpt"/>
</dbReference>
<sequence length="181" mass="20856">MKSFFIQFLSAVIFPLVFSACVSQEPSSDFNKQQAAKARVELALGYLQQNNFIQAKQNLDKALIHDRNYYLVHSAFAHFYQLQGDVNEARKSYLQAIKLDEKQGDVHNNFGTFLCRQGEFEQANTQFELALVSPNYYHQADTYENMALCSQAFNQQDAYQKAINKLRQIDVNRAEKLNPVK</sequence>
<evidence type="ECO:0000313" key="3">
    <source>
        <dbReference type="Proteomes" id="UP000189426"/>
    </source>
</evidence>
<accession>A0A1V3IIM4</accession>
<protein>
    <submittedName>
        <fullName evidence="2">Type IV pilus biogenesis/stability protein PilW</fullName>
    </submittedName>
</protein>
<gene>
    <name evidence="2" type="ORF">BKK47_02175</name>
</gene>
<evidence type="ECO:0000256" key="1">
    <source>
        <dbReference type="SAM" id="SignalP"/>
    </source>
</evidence>
<keyword evidence="3" id="KW-1185">Reference proteome</keyword>
<feature type="chain" id="PRO_5012324429" evidence="1">
    <location>
        <begin position="20"/>
        <end position="181"/>
    </location>
</feature>
<dbReference type="SUPFAM" id="SSF48452">
    <property type="entry name" value="TPR-like"/>
    <property type="match status" value="1"/>
</dbReference>
<organism evidence="2 3">
    <name type="scientific">Rodentibacter mrazii</name>
    <dbReference type="NCBI Taxonomy" id="1908257"/>
    <lineage>
        <taxon>Bacteria</taxon>
        <taxon>Pseudomonadati</taxon>
        <taxon>Pseudomonadota</taxon>
        <taxon>Gammaproteobacteria</taxon>
        <taxon>Pasteurellales</taxon>
        <taxon>Pasteurellaceae</taxon>
        <taxon>Rodentibacter</taxon>
    </lineage>
</organism>
<name>A0A1V3IIM4_9PAST</name>
<dbReference type="InterPro" id="IPR013360">
    <property type="entry name" value="Pilus_4_PilW"/>
</dbReference>
<dbReference type="Gene3D" id="1.25.40.10">
    <property type="entry name" value="Tetratricopeptide repeat domain"/>
    <property type="match status" value="1"/>
</dbReference>
<dbReference type="Proteomes" id="UP000189426">
    <property type="component" value="Unassembled WGS sequence"/>
</dbReference>
<dbReference type="RefSeq" id="WP_077493290.1">
    <property type="nucleotide sequence ID" value="NZ_MLHG01000013.1"/>
</dbReference>
<dbReference type="InterPro" id="IPR011990">
    <property type="entry name" value="TPR-like_helical_dom_sf"/>
</dbReference>
<keyword evidence="1" id="KW-0732">Signal</keyword>
<dbReference type="AlphaFoldDB" id="A0A1V3IIM4"/>
<dbReference type="Pfam" id="PF13181">
    <property type="entry name" value="TPR_8"/>
    <property type="match status" value="1"/>
</dbReference>
<evidence type="ECO:0000313" key="2">
    <source>
        <dbReference type="EMBL" id="OOF41099.1"/>
    </source>
</evidence>
<reference evidence="2 3" key="1">
    <citation type="submission" date="2016-10" db="EMBL/GenBank/DDBJ databases">
        <title>Rodentibacter gen. nov. and new species.</title>
        <authorList>
            <person name="Christensen H."/>
        </authorList>
    </citation>
    <scope>NUCLEOTIDE SEQUENCE [LARGE SCALE GENOMIC DNA]</scope>
    <source>
        <strain evidence="2 3">Ppn418</strain>
    </source>
</reference>
<feature type="signal peptide" evidence="1">
    <location>
        <begin position="1"/>
        <end position="19"/>
    </location>
</feature>
<dbReference type="SMART" id="SM00028">
    <property type="entry name" value="TPR"/>
    <property type="match status" value="3"/>
</dbReference>
<dbReference type="STRING" id="1908257.BKK47_02175"/>
<proteinExistence type="predicted"/>
<comment type="caution">
    <text evidence="2">The sequence shown here is derived from an EMBL/GenBank/DDBJ whole genome shotgun (WGS) entry which is preliminary data.</text>
</comment>